<sequence length="151" mass="17566">MVDVQTEMIIGCSREKVAEYTANPDHAPEWYVNIKSVQWETPKPLGIGSKIAFKANFIGRTLEYVYEIMEYQPLEKLVMRTSNGPFPMETTYEWVSISPDSTLMKLRNRGEPSGFSKFLTPFMKVAMRRANVKDLKKVKDILERHCNDRRK</sequence>
<evidence type="ECO:0000313" key="1">
    <source>
        <dbReference type="EMBL" id="MFC5987531.1"/>
    </source>
</evidence>
<dbReference type="CDD" id="cd08865">
    <property type="entry name" value="SRPBCC_10"/>
    <property type="match status" value="1"/>
</dbReference>
<reference evidence="2" key="1">
    <citation type="journal article" date="2019" name="Int. J. Syst. Evol. Microbiol.">
        <title>The Global Catalogue of Microorganisms (GCM) 10K type strain sequencing project: providing services to taxonomists for standard genome sequencing and annotation.</title>
        <authorList>
            <consortium name="The Broad Institute Genomics Platform"/>
            <consortium name="The Broad Institute Genome Sequencing Center for Infectious Disease"/>
            <person name="Wu L."/>
            <person name="Ma J."/>
        </authorList>
    </citation>
    <scope>NUCLEOTIDE SEQUENCE [LARGE SCALE GENOMIC DNA]</scope>
    <source>
        <strain evidence="2">CCM 8749</strain>
    </source>
</reference>
<keyword evidence="2" id="KW-1185">Reference proteome</keyword>
<dbReference type="InterPro" id="IPR023393">
    <property type="entry name" value="START-like_dom_sf"/>
</dbReference>
<evidence type="ECO:0000313" key="2">
    <source>
        <dbReference type="Proteomes" id="UP001596250"/>
    </source>
</evidence>
<dbReference type="RefSeq" id="WP_379894928.1">
    <property type="nucleotide sequence ID" value="NZ_CBCSCT010000038.1"/>
</dbReference>
<dbReference type="EMBL" id="JBHSQV010000165">
    <property type="protein sequence ID" value="MFC5987531.1"/>
    <property type="molecule type" value="Genomic_DNA"/>
</dbReference>
<dbReference type="Proteomes" id="UP001596250">
    <property type="component" value="Unassembled WGS sequence"/>
</dbReference>
<proteinExistence type="predicted"/>
<accession>A0ABW1IR33</accession>
<gene>
    <name evidence="1" type="ORF">ACFPXP_14080</name>
</gene>
<name>A0ABW1IR33_9BACL</name>
<organism evidence="1 2">
    <name type="scientific">Marinicrinis lubricantis</name>
    <dbReference type="NCBI Taxonomy" id="2086470"/>
    <lineage>
        <taxon>Bacteria</taxon>
        <taxon>Bacillati</taxon>
        <taxon>Bacillota</taxon>
        <taxon>Bacilli</taxon>
        <taxon>Bacillales</taxon>
        <taxon>Paenibacillaceae</taxon>
    </lineage>
</organism>
<protein>
    <submittedName>
        <fullName evidence="1">SRPBCC family protein</fullName>
    </submittedName>
</protein>
<dbReference type="InterPro" id="IPR019587">
    <property type="entry name" value="Polyketide_cyclase/dehydratase"/>
</dbReference>
<comment type="caution">
    <text evidence="1">The sequence shown here is derived from an EMBL/GenBank/DDBJ whole genome shotgun (WGS) entry which is preliminary data.</text>
</comment>
<dbReference type="Pfam" id="PF10604">
    <property type="entry name" value="Polyketide_cyc2"/>
    <property type="match status" value="1"/>
</dbReference>
<dbReference type="Gene3D" id="3.30.530.20">
    <property type="match status" value="1"/>
</dbReference>
<dbReference type="SUPFAM" id="SSF55961">
    <property type="entry name" value="Bet v1-like"/>
    <property type="match status" value="1"/>
</dbReference>